<dbReference type="Gene3D" id="1.20.1250.20">
    <property type="entry name" value="MFS general substrate transporter like domains"/>
    <property type="match status" value="1"/>
</dbReference>
<sequence length="549" mass="61506">MAPSVDVSAPIVTDIAKQDKVKWFKKPNLRAMYFLLFCCCMGVETTSGFDSQLINTLQFSAKWNKYFADGHVDPVTKLPGLSPAMLGFVSSCYQLGSIIGVPIAPYVNQRFGRRWPVLMGSILMIIGSIIQGFSQDLGMYIFARMLLGFGIVFCIISGSSLIGELGHPKDRDTLTSLFNSSYFIGSIVAAAISLKTSDINNDWSWRIPSLLQMCPSILQISTVYLLPESPRWLVSRDRIEEAEAVLIKYHAEGDVDSILVKAELAQIRSTIKIEMDNSKQSWWNMVGTAGMRRRTLISSFLGLFTQMSGNTLLTYYQNLLFVMMGYTSSYAKTRINLANQCWSLLNSTALALLVARFKRRTMFLASTLAMLATFIAMTVSFERLRFAKNHKVTNQSAGIAALIFFFAYSPAYNLGNNALTYTYLIELFPYSTRTRGIGIEQVFGKVGAFFSNNVNPIALTALDWKFLAIYCGWITFEVLFVYFLYPETQGRTLEELAFLFEDKALADEAVVAVEKEIHRDVEVDSTQKNASEHTEDLGHTSHASHTKDV</sequence>
<evidence type="ECO:0000256" key="3">
    <source>
        <dbReference type="ARBA" id="ARBA00022448"/>
    </source>
</evidence>
<accession>A0A8T9CC24</accession>
<feature type="domain" description="Major facilitator superfamily (MFS) profile" evidence="10">
    <location>
        <begin position="36"/>
        <end position="489"/>
    </location>
</feature>
<dbReference type="InterPro" id="IPR020846">
    <property type="entry name" value="MFS_dom"/>
</dbReference>
<evidence type="ECO:0000256" key="1">
    <source>
        <dbReference type="ARBA" id="ARBA00004141"/>
    </source>
</evidence>
<proteinExistence type="inferred from homology"/>
<dbReference type="InterPro" id="IPR005828">
    <property type="entry name" value="MFS_sugar_transport-like"/>
</dbReference>
<dbReference type="GO" id="GO:0005351">
    <property type="term" value="F:carbohydrate:proton symporter activity"/>
    <property type="evidence" value="ECO:0007669"/>
    <property type="project" value="TreeGrafter"/>
</dbReference>
<evidence type="ECO:0000256" key="7">
    <source>
        <dbReference type="RuleBase" id="RU003346"/>
    </source>
</evidence>
<dbReference type="EMBL" id="QGMK01000504">
    <property type="protein sequence ID" value="TVY81304.1"/>
    <property type="molecule type" value="Genomic_DNA"/>
</dbReference>
<comment type="similarity">
    <text evidence="2 7">Belongs to the major facilitator superfamily. Sugar transporter (TC 2.A.1.1) family.</text>
</comment>
<name>A0A8T9CC24_9HELO</name>
<dbReference type="GO" id="GO:0016020">
    <property type="term" value="C:membrane"/>
    <property type="evidence" value="ECO:0007669"/>
    <property type="project" value="UniProtKB-SubCell"/>
</dbReference>
<feature type="transmembrane region" description="Helical" evidence="9">
    <location>
        <begin position="139"/>
        <end position="162"/>
    </location>
</feature>
<feature type="transmembrane region" description="Helical" evidence="9">
    <location>
        <begin position="295"/>
        <end position="317"/>
    </location>
</feature>
<dbReference type="Pfam" id="PF00083">
    <property type="entry name" value="Sugar_tr"/>
    <property type="match status" value="1"/>
</dbReference>
<dbReference type="PANTHER" id="PTHR48022">
    <property type="entry name" value="PLASTIDIC GLUCOSE TRANSPORTER 4"/>
    <property type="match status" value="1"/>
</dbReference>
<protein>
    <submittedName>
        <fullName evidence="11">Lactose permease</fullName>
    </submittedName>
</protein>
<comment type="subcellular location">
    <subcellularLocation>
        <location evidence="1">Membrane</location>
        <topology evidence="1">Multi-pass membrane protein</topology>
    </subcellularLocation>
</comment>
<evidence type="ECO:0000256" key="5">
    <source>
        <dbReference type="ARBA" id="ARBA00022989"/>
    </source>
</evidence>
<organism evidence="11 12">
    <name type="scientific">Lachnellula suecica</name>
    <dbReference type="NCBI Taxonomy" id="602035"/>
    <lineage>
        <taxon>Eukaryota</taxon>
        <taxon>Fungi</taxon>
        <taxon>Dikarya</taxon>
        <taxon>Ascomycota</taxon>
        <taxon>Pezizomycotina</taxon>
        <taxon>Leotiomycetes</taxon>
        <taxon>Helotiales</taxon>
        <taxon>Lachnaceae</taxon>
        <taxon>Lachnellula</taxon>
    </lineage>
</organism>
<keyword evidence="6 9" id="KW-0472">Membrane</keyword>
<feature type="compositionally biased region" description="Basic and acidic residues" evidence="8">
    <location>
        <begin position="530"/>
        <end position="549"/>
    </location>
</feature>
<dbReference type="OrthoDB" id="6133115at2759"/>
<evidence type="ECO:0000256" key="8">
    <source>
        <dbReference type="SAM" id="MobiDB-lite"/>
    </source>
</evidence>
<dbReference type="Proteomes" id="UP000469558">
    <property type="component" value="Unassembled WGS sequence"/>
</dbReference>
<evidence type="ECO:0000313" key="11">
    <source>
        <dbReference type="EMBL" id="TVY81304.1"/>
    </source>
</evidence>
<keyword evidence="4 9" id="KW-0812">Transmembrane</keyword>
<dbReference type="AlphaFoldDB" id="A0A8T9CC24"/>
<dbReference type="NCBIfam" id="TIGR00879">
    <property type="entry name" value="SP"/>
    <property type="match status" value="1"/>
</dbReference>
<dbReference type="InterPro" id="IPR036259">
    <property type="entry name" value="MFS_trans_sf"/>
</dbReference>
<evidence type="ECO:0000313" key="12">
    <source>
        <dbReference type="Proteomes" id="UP000469558"/>
    </source>
</evidence>
<feature type="region of interest" description="Disordered" evidence="8">
    <location>
        <begin position="523"/>
        <end position="549"/>
    </location>
</feature>
<evidence type="ECO:0000256" key="2">
    <source>
        <dbReference type="ARBA" id="ARBA00010992"/>
    </source>
</evidence>
<dbReference type="SUPFAM" id="SSF103473">
    <property type="entry name" value="MFS general substrate transporter"/>
    <property type="match status" value="1"/>
</dbReference>
<gene>
    <name evidence="11" type="primary">LAC12_13</name>
    <name evidence="11" type="ORF">LSUE1_G005196</name>
</gene>
<dbReference type="FunFam" id="1.20.1250.20:FF:000117">
    <property type="entry name" value="MFS hexose transporter"/>
    <property type="match status" value="1"/>
</dbReference>
<keyword evidence="12" id="KW-1185">Reference proteome</keyword>
<feature type="transmembrane region" description="Helical" evidence="9">
    <location>
        <begin position="84"/>
        <end position="103"/>
    </location>
</feature>
<feature type="transmembrane region" description="Helical" evidence="9">
    <location>
        <begin position="466"/>
        <end position="485"/>
    </location>
</feature>
<reference evidence="11 12" key="1">
    <citation type="submission" date="2018-05" db="EMBL/GenBank/DDBJ databases">
        <title>Genome sequencing and assembly of the regulated plant pathogen Lachnellula willkommii and related sister species for the development of diagnostic species identification markers.</title>
        <authorList>
            <person name="Giroux E."/>
            <person name="Bilodeau G."/>
        </authorList>
    </citation>
    <scope>NUCLEOTIDE SEQUENCE [LARGE SCALE GENOMIC DNA]</scope>
    <source>
        <strain evidence="11 12">CBS 268.59</strain>
    </source>
</reference>
<feature type="transmembrane region" description="Helical" evidence="9">
    <location>
        <begin position="362"/>
        <end position="381"/>
    </location>
</feature>
<feature type="transmembrane region" description="Helical" evidence="9">
    <location>
        <begin position="115"/>
        <end position="133"/>
    </location>
</feature>
<dbReference type="PANTHER" id="PTHR48022:SF29">
    <property type="entry name" value="SUGAR TRANSPORTER, PUTATIVE (AFU_ORTHOLOGUE AFUA_6G14500)-RELATED"/>
    <property type="match status" value="1"/>
</dbReference>
<comment type="caution">
    <text evidence="11">The sequence shown here is derived from an EMBL/GenBank/DDBJ whole genome shotgun (WGS) entry which is preliminary data.</text>
</comment>
<keyword evidence="5 9" id="KW-1133">Transmembrane helix</keyword>
<evidence type="ECO:0000259" key="10">
    <source>
        <dbReference type="PROSITE" id="PS50850"/>
    </source>
</evidence>
<dbReference type="InterPro" id="IPR050360">
    <property type="entry name" value="MFS_Sugar_Transporters"/>
</dbReference>
<evidence type="ECO:0000256" key="4">
    <source>
        <dbReference type="ARBA" id="ARBA00022692"/>
    </source>
</evidence>
<evidence type="ECO:0000256" key="6">
    <source>
        <dbReference type="ARBA" id="ARBA00023136"/>
    </source>
</evidence>
<dbReference type="PROSITE" id="PS50850">
    <property type="entry name" value="MFS"/>
    <property type="match status" value="1"/>
</dbReference>
<evidence type="ECO:0000256" key="9">
    <source>
        <dbReference type="SAM" id="Phobius"/>
    </source>
</evidence>
<dbReference type="InterPro" id="IPR003663">
    <property type="entry name" value="Sugar/inositol_transpt"/>
</dbReference>
<keyword evidence="3 7" id="KW-0813">Transport</keyword>